<dbReference type="InterPro" id="IPR018878">
    <property type="entry name" value="ORF6C_dom"/>
</dbReference>
<proteinExistence type="predicted"/>
<evidence type="ECO:0000313" key="2">
    <source>
        <dbReference type="Proteomes" id="UP000073494"/>
    </source>
</evidence>
<gene>
    <name evidence="1" type="ORF">ERS132416_01106</name>
</gene>
<dbReference type="Proteomes" id="UP000073494">
    <property type="component" value="Unassembled WGS sequence"/>
</dbReference>
<protein>
    <submittedName>
        <fullName evidence="1">Gp15</fullName>
    </submittedName>
</protein>
<reference evidence="1 2" key="1">
    <citation type="submission" date="2016-02" db="EMBL/GenBank/DDBJ databases">
        <authorList>
            <consortium name="Pathogen Informatics"/>
        </authorList>
    </citation>
    <scope>NUCLEOTIDE SEQUENCE [LARGE SCALE GENOMIC DNA]</scope>
    <source>
        <strain evidence="1 2">LSS54</strain>
    </source>
</reference>
<dbReference type="PROSITE" id="PS51750">
    <property type="entry name" value="BRO_N"/>
    <property type="match status" value="1"/>
</dbReference>
<sequence>MELQIINQQEVLGKNFTIYGTADEPLFLAKDVAEWIEHSNPTEMLKGIDEDEKLTSTILRAGQKREMWFVTEDGLYEVLMQSRKPIAKQFKKKVKAILKSIRRTGGYTVSPETVNEDALIYVLETQKSMRQRQDVFEADLNYLKAEQPINPDVRLDLEKTRKKRVVACMGGMDSPAYMDKSLAKRVFQQAMNDFKEHFRVSRYDLLPKKAIEAAYAYWKNWEPSTNLKMEIQACNSQMSFDFME</sequence>
<organism evidence="1 2">
    <name type="scientific">Streptococcus suis</name>
    <dbReference type="NCBI Taxonomy" id="1307"/>
    <lineage>
        <taxon>Bacteria</taxon>
        <taxon>Bacillati</taxon>
        <taxon>Bacillota</taxon>
        <taxon>Bacilli</taxon>
        <taxon>Lactobacillales</taxon>
        <taxon>Streptococcaceae</taxon>
        <taxon>Streptococcus</taxon>
    </lineage>
</organism>
<dbReference type="AlphaFoldDB" id="A0A0Z8G5X5"/>
<name>A0A0Z8G5X5_STRSU</name>
<dbReference type="InterPro" id="IPR003497">
    <property type="entry name" value="BRO_N_domain"/>
</dbReference>
<dbReference type="Pfam" id="PF10552">
    <property type="entry name" value="ORF6C"/>
    <property type="match status" value="1"/>
</dbReference>
<dbReference type="EMBL" id="FIHD01000017">
    <property type="protein sequence ID" value="CYU92763.1"/>
    <property type="molecule type" value="Genomic_DNA"/>
</dbReference>
<accession>A0A0Z8G5X5</accession>
<dbReference type="RefSeq" id="WP_053042448.1">
    <property type="nucleotide sequence ID" value="NZ_CEFG01000167.1"/>
</dbReference>
<dbReference type="PANTHER" id="PTHR36180">
    <property type="entry name" value="DNA-BINDING PROTEIN-RELATED-RELATED"/>
    <property type="match status" value="1"/>
</dbReference>
<evidence type="ECO:0000313" key="1">
    <source>
        <dbReference type="EMBL" id="CYU92763.1"/>
    </source>
</evidence>
<dbReference type="SMART" id="SM01040">
    <property type="entry name" value="Bro-N"/>
    <property type="match status" value="1"/>
</dbReference>
<dbReference type="Pfam" id="PF02498">
    <property type="entry name" value="Bro-N"/>
    <property type="match status" value="1"/>
</dbReference>
<dbReference type="PANTHER" id="PTHR36180:SF2">
    <property type="entry name" value="BRO FAMILY PROTEIN"/>
    <property type="match status" value="1"/>
</dbReference>